<dbReference type="SUPFAM" id="SSF54292">
    <property type="entry name" value="2Fe-2S ferredoxin-like"/>
    <property type="match status" value="1"/>
</dbReference>
<dbReference type="CDD" id="cd00207">
    <property type="entry name" value="fer2"/>
    <property type="match status" value="1"/>
</dbReference>
<evidence type="ECO:0000259" key="10">
    <source>
        <dbReference type="PROSITE" id="PS51085"/>
    </source>
</evidence>
<name>A0A1X6NNM8_PORUM</name>
<feature type="domain" description="2Fe-2S ferredoxin-type" evidence="10">
    <location>
        <begin position="65"/>
        <end position="158"/>
    </location>
</feature>
<evidence type="ECO:0000256" key="5">
    <source>
        <dbReference type="ARBA" id="ARBA00022982"/>
    </source>
</evidence>
<keyword evidence="7" id="KW-0411">Iron-sulfur</keyword>
<evidence type="ECO:0000256" key="9">
    <source>
        <dbReference type="SAM" id="MobiDB-lite"/>
    </source>
</evidence>
<keyword evidence="2" id="KW-0813">Transport</keyword>
<evidence type="ECO:0000256" key="6">
    <source>
        <dbReference type="ARBA" id="ARBA00023004"/>
    </source>
</evidence>
<dbReference type="Proteomes" id="UP000218209">
    <property type="component" value="Unassembled WGS sequence"/>
</dbReference>
<keyword evidence="6" id="KW-0408">Iron</keyword>
<comment type="cofactor">
    <cofactor evidence="8">
        <name>[2Fe-2S] cluster</name>
        <dbReference type="ChEBI" id="CHEBI:190135"/>
    </cofactor>
</comment>
<reference evidence="11 12" key="1">
    <citation type="submission" date="2017-03" db="EMBL/GenBank/DDBJ databases">
        <title>WGS assembly of Porphyra umbilicalis.</title>
        <authorList>
            <person name="Brawley S.H."/>
            <person name="Blouin N.A."/>
            <person name="Ficko-Blean E."/>
            <person name="Wheeler G.L."/>
            <person name="Lohr M."/>
            <person name="Goodson H.V."/>
            <person name="Jenkins J.W."/>
            <person name="Blaby-Haas C.E."/>
            <person name="Helliwell K.E."/>
            <person name="Chan C."/>
            <person name="Marriage T."/>
            <person name="Bhattacharya D."/>
            <person name="Klein A.S."/>
            <person name="Badis Y."/>
            <person name="Brodie J."/>
            <person name="Cao Y."/>
            <person name="Collen J."/>
            <person name="Dittami S.M."/>
            <person name="Gachon C.M."/>
            <person name="Green B.R."/>
            <person name="Karpowicz S."/>
            <person name="Kim J.W."/>
            <person name="Kudahl U."/>
            <person name="Lin S."/>
            <person name="Michel G."/>
            <person name="Mittag M."/>
            <person name="Olson B.J."/>
            <person name="Pangilinan J."/>
            <person name="Peng Y."/>
            <person name="Qiu H."/>
            <person name="Shu S."/>
            <person name="Singer J.T."/>
            <person name="Smith A.G."/>
            <person name="Sprecher B.N."/>
            <person name="Wagner V."/>
            <person name="Wang W."/>
            <person name="Wang Z.-Y."/>
            <person name="Yan J."/>
            <person name="Yarish C."/>
            <person name="Zoeuner-Riek S."/>
            <person name="Zhuang Y."/>
            <person name="Zou Y."/>
            <person name="Lindquist E.A."/>
            <person name="Grimwood J."/>
            <person name="Barry K."/>
            <person name="Rokhsar D.S."/>
            <person name="Schmutz J."/>
            <person name="Stiller J.W."/>
            <person name="Grossman A.R."/>
            <person name="Prochnik S.E."/>
        </authorList>
    </citation>
    <scope>NUCLEOTIDE SEQUENCE [LARGE SCALE GENOMIC DNA]</scope>
    <source>
        <strain evidence="11">4086291</strain>
    </source>
</reference>
<dbReference type="InterPro" id="IPR036010">
    <property type="entry name" value="2Fe-2S_ferredoxin-like_sf"/>
</dbReference>
<evidence type="ECO:0000256" key="2">
    <source>
        <dbReference type="ARBA" id="ARBA00022448"/>
    </source>
</evidence>
<dbReference type="EMBL" id="KV919318">
    <property type="protein sequence ID" value="OSX70086.1"/>
    <property type="molecule type" value="Genomic_DNA"/>
</dbReference>
<keyword evidence="3" id="KW-0001">2Fe-2S</keyword>
<dbReference type="Pfam" id="PF00111">
    <property type="entry name" value="Fer2"/>
    <property type="match status" value="1"/>
</dbReference>
<accession>A0A1X6NNM8</accession>
<gene>
    <name evidence="11" type="ORF">BU14_0924s0003</name>
</gene>
<evidence type="ECO:0000313" key="12">
    <source>
        <dbReference type="Proteomes" id="UP000218209"/>
    </source>
</evidence>
<keyword evidence="12" id="KW-1185">Reference proteome</keyword>
<keyword evidence="5" id="KW-0249">Electron transport</keyword>
<dbReference type="PROSITE" id="PS51085">
    <property type="entry name" value="2FE2S_FER_2"/>
    <property type="match status" value="1"/>
</dbReference>
<organism evidence="11 12">
    <name type="scientific">Porphyra umbilicalis</name>
    <name type="common">Purple laver</name>
    <name type="synonym">Red alga</name>
    <dbReference type="NCBI Taxonomy" id="2786"/>
    <lineage>
        <taxon>Eukaryota</taxon>
        <taxon>Rhodophyta</taxon>
        <taxon>Bangiophyceae</taxon>
        <taxon>Bangiales</taxon>
        <taxon>Bangiaceae</taxon>
        <taxon>Porphyra</taxon>
    </lineage>
</organism>
<evidence type="ECO:0000256" key="7">
    <source>
        <dbReference type="ARBA" id="ARBA00023014"/>
    </source>
</evidence>
<comment type="similarity">
    <text evidence="1">Belongs to the 2Fe2S plant-type ferredoxin family.</text>
</comment>
<feature type="region of interest" description="Disordered" evidence="9">
    <location>
        <begin position="205"/>
        <end position="228"/>
    </location>
</feature>
<dbReference type="InterPro" id="IPR001041">
    <property type="entry name" value="2Fe-2S_ferredoxin-type"/>
</dbReference>
<evidence type="ECO:0000256" key="4">
    <source>
        <dbReference type="ARBA" id="ARBA00022723"/>
    </source>
</evidence>
<dbReference type="PANTHER" id="PTHR43112">
    <property type="entry name" value="FERREDOXIN"/>
    <property type="match status" value="1"/>
</dbReference>
<evidence type="ECO:0000256" key="3">
    <source>
        <dbReference type="ARBA" id="ARBA00022714"/>
    </source>
</evidence>
<evidence type="ECO:0000313" key="11">
    <source>
        <dbReference type="EMBL" id="OSX70086.1"/>
    </source>
</evidence>
<keyword evidence="4" id="KW-0479">Metal-binding</keyword>
<protein>
    <recommendedName>
        <fullName evidence="10">2Fe-2S ferredoxin-type domain-containing protein</fullName>
    </recommendedName>
</protein>
<dbReference type="AlphaFoldDB" id="A0A1X6NNM8"/>
<evidence type="ECO:0000256" key="1">
    <source>
        <dbReference type="ARBA" id="ARBA00007874"/>
    </source>
</evidence>
<dbReference type="Gene3D" id="3.10.20.30">
    <property type="match status" value="1"/>
</dbReference>
<dbReference type="GO" id="GO:0046872">
    <property type="term" value="F:metal ion binding"/>
    <property type="evidence" value="ECO:0007669"/>
    <property type="project" value="UniProtKB-KW"/>
</dbReference>
<sequence>MIPSPRAAAAADRPAFVAAPASVASTAARRGHALCRRRPTRVTRRPPVVAALDGSLPGSPDAPTHTVTVLDGAGAVVQTLAVPEDRYIWHAMEEASGGRLPSSCRHGCCTTCAVRVTSGEVDQREALGLLRQMREVGYALLCVSKPRSDITCVLQEEDEVYVKQFGDTFEQGGVEWGGCSGPTRIEVASGGGGGGGGFSWERLGSVAVRGPGGGRPLSTEQGENRGRA</sequence>
<dbReference type="GO" id="GO:0051537">
    <property type="term" value="F:2 iron, 2 sulfur cluster binding"/>
    <property type="evidence" value="ECO:0007669"/>
    <property type="project" value="UniProtKB-KW"/>
</dbReference>
<evidence type="ECO:0000256" key="8">
    <source>
        <dbReference type="ARBA" id="ARBA00034078"/>
    </source>
</evidence>
<dbReference type="PANTHER" id="PTHR43112:SF10">
    <property type="entry name" value="FERREDOXIN C 2, CHLOROPLASTIC"/>
    <property type="match status" value="1"/>
</dbReference>
<dbReference type="InterPro" id="IPR012675">
    <property type="entry name" value="Beta-grasp_dom_sf"/>
</dbReference>
<proteinExistence type="inferred from homology"/>
<dbReference type="OrthoDB" id="1885901at2759"/>